<reference evidence="1 2" key="1">
    <citation type="submission" date="2016-10" db="EMBL/GenBank/DDBJ databases">
        <authorList>
            <person name="de Groot N.N."/>
        </authorList>
    </citation>
    <scope>NUCLEOTIDE SEQUENCE [LARGE SCALE GENOMIC DNA]</scope>
    <source>
        <strain evidence="1 2">A52C2</strain>
    </source>
</reference>
<dbReference type="Gene3D" id="3.10.180.10">
    <property type="entry name" value="2,3-Dihydroxybiphenyl 1,2-Dioxygenase, domain 1"/>
    <property type="match status" value="1"/>
</dbReference>
<protein>
    <recommendedName>
        <fullName evidence="3">Lactoylglutathione lyase</fullName>
    </recommendedName>
</protein>
<dbReference type="STRING" id="1855383.SAMN05216548_11854"/>
<organism evidence="1 2">
    <name type="scientific">Faunimonas pinastri</name>
    <dbReference type="NCBI Taxonomy" id="1855383"/>
    <lineage>
        <taxon>Bacteria</taxon>
        <taxon>Pseudomonadati</taxon>
        <taxon>Pseudomonadota</taxon>
        <taxon>Alphaproteobacteria</taxon>
        <taxon>Hyphomicrobiales</taxon>
        <taxon>Afifellaceae</taxon>
        <taxon>Faunimonas</taxon>
    </lineage>
</organism>
<evidence type="ECO:0000313" key="1">
    <source>
        <dbReference type="EMBL" id="SER43055.1"/>
    </source>
</evidence>
<keyword evidence="2" id="KW-1185">Reference proteome</keyword>
<sequence length="62" mass="6927">MTAFLAASRPLVDRCHEYAMSTGGSDEGGPRLWPQYHSNFYGAYFRDPEGNKICVCCHDPEA</sequence>
<name>A0A1H9P592_9HYPH</name>
<dbReference type="PANTHER" id="PTHR35006:SF2">
    <property type="entry name" value="GLYOXALASE FAMILY PROTEIN (AFU_ORTHOLOGUE AFUA_5G14830)"/>
    <property type="match status" value="1"/>
</dbReference>
<dbReference type="InterPro" id="IPR029068">
    <property type="entry name" value="Glyas_Bleomycin-R_OHBP_Dase"/>
</dbReference>
<proteinExistence type="predicted"/>
<dbReference type="SUPFAM" id="SSF54593">
    <property type="entry name" value="Glyoxalase/Bleomycin resistance protein/Dihydroxybiphenyl dioxygenase"/>
    <property type="match status" value="1"/>
</dbReference>
<evidence type="ECO:0000313" key="2">
    <source>
        <dbReference type="Proteomes" id="UP000199647"/>
    </source>
</evidence>
<accession>A0A1H9P592</accession>
<dbReference type="AlphaFoldDB" id="A0A1H9P592"/>
<evidence type="ECO:0008006" key="3">
    <source>
        <dbReference type="Google" id="ProtNLM"/>
    </source>
</evidence>
<dbReference type="PANTHER" id="PTHR35006">
    <property type="entry name" value="GLYOXALASE FAMILY PROTEIN (AFU_ORTHOLOGUE AFUA_5G14830)"/>
    <property type="match status" value="1"/>
</dbReference>
<dbReference type="Proteomes" id="UP000199647">
    <property type="component" value="Unassembled WGS sequence"/>
</dbReference>
<gene>
    <name evidence="1" type="ORF">SAMN05216548_11854</name>
</gene>
<dbReference type="EMBL" id="FOFG01000018">
    <property type="protein sequence ID" value="SER43055.1"/>
    <property type="molecule type" value="Genomic_DNA"/>
</dbReference>